<gene>
    <name evidence="2" type="ORF">K460DRAFT_404070</name>
</gene>
<dbReference type="RefSeq" id="XP_040791366.1">
    <property type="nucleotide sequence ID" value="XM_040936696.1"/>
</dbReference>
<dbReference type="AlphaFoldDB" id="A0A9P4GLX8"/>
<dbReference type="OrthoDB" id="10394958at2759"/>
<evidence type="ECO:0000256" key="1">
    <source>
        <dbReference type="SAM" id="SignalP"/>
    </source>
</evidence>
<organism evidence="2 3">
    <name type="scientific">Cucurbitaria berberidis CBS 394.84</name>
    <dbReference type="NCBI Taxonomy" id="1168544"/>
    <lineage>
        <taxon>Eukaryota</taxon>
        <taxon>Fungi</taxon>
        <taxon>Dikarya</taxon>
        <taxon>Ascomycota</taxon>
        <taxon>Pezizomycotina</taxon>
        <taxon>Dothideomycetes</taxon>
        <taxon>Pleosporomycetidae</taxon>
        <taxon>Pleosporales</taxon>
        <taxon>Pleosporineae</taxon>
        <taxon>Cucurbitariaceae</taxon>
        <taxon>Cucurbitaria</taxon>
    </lineage>
</organism>
<feature type="signal peptide" evidence="1">
    <location>
        <begin position="1"/>
        <end position="16"/>
    </location>
</feature>
<protein>
    <submittedName>
        <fullName evidence="2">Uncharacterized protein</fullName>
    </submittedName>
</protein>
<comment type="caution">
    <text evidence="2">The sequence shown here is derived from an EMBL/GenBank/DDBJ whole genome shotgun (WGS) entry which is preliminary data.</text>
</comment>
<dbReference type="GeneID" id="63853946"/>
<evidence type="ECO:0000313" key="2">
    <source>
        <dbReference type="EMBL" id="KAF1848803.1"/>
    </source>
</evidence>
<dbReference type="Proteomes" id="UP000800039">
    <property type="component" value="Unassembled WGS sequence"/>
</dbReference>
<reference evidence="2" key="1">
    <citation type="submission" date="2020-01" db="EMBL/GenBank/DDBJ databases">
        <authorList>
            <consortium name="DOE Joint Genome Institute"/>
            <person name="Haridas S."/>
            <person name="Albert R."/>
            <person name="Binder M."/>
            <person name="Bloem J."/>
            <person name="Labutti K."/>
            <person name="Salamov A."/>
            <person name="Andreopoulos B."/>
            <person name="Baker S.E."/>
            <person name="Barry K."/>
            <person name="Bills G."/>
            <person name="Bluhm B.H."/>
            <person name="Cannon C."/>
            <person name="Castanera R."/>
            <person name="Culley D.E."/>
            <person name="Daum C."/>
            <person name="Ezra D."/>
            <person name="Gonzalez J.B."/>
            <person name="Henrissat B."/>
            <person name="Kuo A."/>
            <person name="Liang C."/>
            <person name="Lipzen A."/>
            <person name="Lutzoni F."/>
            <person name="Magnuson J."/>
            <person name="Mondo S."/>
            <person name="Nolan M."/>
            <person name="Ohm R."/>
            <person name="Pangilinan J."/>
            <person name="Park H.-J."/>
            <person name="Ramirez L."/>
            <person name="Alfaro M."/>
            <person name="Sun H."/>
            <person name="Tritt A."/>
            <person name="Yoshinaga Y."/>
            <person name="Zwiers L.-H."/>
            <person name="Turgeon B.G."/>
            <person name="Goodwin S.B."/>
            <person name="Spatafora J.W."/>
            <person name="Crous P.W."/>
            <person name="Grigoriev I.V."/>
        </authorList>
    </citation>
    <scope>NUCLEOTIDE SEQUENCE</scope>
    <source>
        <strain evidence="2">CBS 394.84</strain>
    </source>
</reference>
<feature type="chain" id="PRO_5040396865" evidence="1">
    <location>
        <begin position="17"/>
        <end position="70"/>
    </location>
</feature>
<accession>A0A9P4GLX8</accession>
<sequence>MKFSIILTTFIAAALAAPAAEPQPEGQPALEILEKRCLPNGADCIRTPNDCCSKSCYMDKGQATYRCYPW</sequence>
<dbReference type="EMBL" id="ML976615">
    <property type="protein sequence ID" value="KAF1848803.1"/>
    <property type="molecule type" value="Genomic_DNA"/>
</dbReference>
<proteinExistence type="predicted"/>
<evidence type="ECO:0000313" key="3">
    <source>
        <dbReference type="Proteomes" id="UP000800039"/>
    </source>
</evidence>
<name>A0A9P4GLX8_9PLEO</name>
<keyword evidence="3" id="KW-1185">Reference proteome</keyword>
<keyword evidence="1" id="KW-0732">Signal</keyword>